<dbReference type="NCBIfam" id="TIGR02532">
    <property type="entry name" value="IV_pilin_GFxxxE"/>
    <property type="match status" value="1"/>
</dbReference>
<dbReference type="RefSeq" id="WP_310821288.1">
    <property type="nucleotide sequence ID" value="NZ_CP036268.1"/>
</dbReference>
<evidence type="ECO:0000259" key="2">
    <source>
        <dbReference type="Pfam" id="PF07596"/>
    </source>
</evidence>
<organism evidence="3 4">
    <name type="scientific">Stratiformator vulcanicus</name>
    <dbReference type="NCBI Taxonomy" id="2527980"/>
    <lineage>
        <taxon>Bacteria</taxon>
        <taxon>Pseudomonadati</taxon>
        <taxon>Planctomycetota</taxon>
        <taxon>Planctomycetia</taxon>
        <taxon>Planctomycetales</taxon>
        <taxon>Planctomycetaceae</taxon>
        <taxon>Stratiformator</taxon>
    </lineage>
</organism>
<name>A0A517R0Z7_9PLAN</name>
<dbReference type="PANTHER" id="PTHR30093">
    <property type="entry name" value="GENERAL SECRETION PATHWAY PROTEIN G"/>
    <property type="match status" value="1"/>
</dbReference>
<keyword evidence="4" id="KW-1185">Reference proteome</keyword>
<reference evidence="3 4" key="1">
    <citation type="submission" date="2019-02" db="EMBL/GenBank/DDBJ databases">
        <title>Deep-cultivation of Planctomycetes and their phenomic and genomic characterization uncovers novel biology.</title>
        <authorList>
            <person name="Wiegand S."/>
            <person name="Jogler M."/>
            <person name="Boedeker C."/>
            <person name="Pinto D."/>
            <person name="Vollmers J."/>
            <person name="Rivas-Marin E."/>
            <person name="Kohn T."/>
            <person name="Peeters S.H."/>
            <person name="Heuer A."/>
            <person name="Rast P."/>
            <person name="Oberbeckmann S."/>
            <person name="Bunk B."/>
            <person name="Jeske O."/>
            <person name="Meyerdierks A."/>
            <person name="Storesund J.E."/>
            <person name="Kallscheuer N."/>
            <person name="Luecker S."/>
            <person name="Lage O.M."/>
            <person name="Pohl T."/>
            <person name="Merkel B.J."/>
            <person name="Hornburger P."/>
            <person name="Mueller R.-W."/>
            <person name="Bruemmer F."/>
            <person name="Labrenz M."/>
            <person name="Spormann A.M."/>
            <person name="Op den Camp H."/>
            <person name="Overmann J."/>
            <person name="Amann R."/>
            <person name="Jetten M.S.M."/>
            <person name="Mascher T."/>
            <person name="Medema M.H."/>
            <person name="Devos D.P."/>
            <person name="Kaster A.-K."/>
            <person name="Ovreas L."/>
            <person name="Rohde M."/>
            <person name="Galperin M.Y."/>
            <person name="Jogler C."/>
        </authorList>
    </citation>
    <scope>NUCLEOTIDE SEQUENCE [LARGE SCALE GENOMIC DNA]</scope>
    <source>
        <strain evidence="3 4">Pan189</strain>
    </source>
</reference>
<dbReference type="Gene3D" id="3.30.700.10">
    <property type="entry name" value="Glycoprotein, Type 4 Pilin"/>
    <property type="match status" value="1"/>
</dbReference>
<dbReference type="PANTHER" id="PTHR30093:SF2">
    <property type="entry name" value="TYPE II SECRETION SYSTEM PROTEIN H"/>
    <property type="match status" value="1"/>
</dbReference>
<sequence>MLVQMRKVEAPFRSSRNGFTLIELLVVIAIIAILIALLLPAVQQAREAARRTSCKNNLKQIGIAMHNYHDIFNVLPSMYTHETSLDGNGVWSWSASILPYLDQQNLYNLFQVGDQSVRQALGDAAVRAAINNRIGVFRCPSDIGPTLHEDTAAQVDAASGSDIGVVTNYVAMNSAGHVRNVRSPNDDYYGNPGGCQSYNAGATGIFYGGSYLPLADIFDGTSNTVLVGERGWFAGPTLDESAMAGSLFFTKARNEGPYAERDSGWWAQYQSGGAFYIGAGTWRSINHPISDLSSRGYPWGARETLSSHHTGGVQVVMADGAVRFISENIEHDYSGCRVDSILEALVSNADEIPVGNF</sequence>
<dbReference type="InterPro" id="IPR027558">
    <property type="entry name" value="Pre_pil_HX9DG_C"/>
</dbReference>
<evidence type="ECO:0000313" key="3">
    <source>
        <dbReference type="EMBL" id="QDT37548.1"/>
    </source>
</evidence>
<dbReference type="SUPFAM" id="SSF54523">
    <property type="entry name" value="Pili subunits"/>
    <property type="match status" value="1"/>
</dbReference>
<dbReference type="AlphaFoldDB" id="A0A517R0Z7"/>
<protein>
    <submittedName>
        <fullName evidence="3">Type II secretion system protein G</fullName>
    </submittedName>
</protein>
<dbReference type="InterPro" id="IPR045584">
    <property type="entry name" value="Pilin-like"/>
</dbReference>
<keyword evidence="1" id="KW-1133">Transmembrane helix</keyword>
<dbReference type="NCBIfam" id="TIGR04294">
    <property type="entry name" value="pre_pil_HX9DG"/>
    <property type="match status" value="1"/>
</dbReference>
<dbReference type="Proteomes" id="UP000317318">
    <property type="component" value="Chromosome"/>
</dbReference>
<proteinExistence type="predicted"/>
<keyword evidence="1" id="KW-0812">Transmembrane</keyword>
<dbReference type="EMBL" id="CP036268">
    <property type="protein sequence ID" value="QDT37548.1"/>
    <property type="molecule type" value="Genomic_DNA"/>
</dbReference>
<evidence type="ECO:0000256" key="1">
    <source>
        <dbReference type="SAM" id="Phobius"/>
    </source>
</evidence>
<dbReference type="InterPro" id="IPR011453">
    <property type="entry name" value="DUF1559"/>
</dbReference>
<feature type="domain" description="DUF1559" evidence="2">
    <location>
        <begin position="43"/>
        <end position="331"/>
    </location>
</feature>
<accession>A0A517R0Z7</accession>
<feature type="transmembrane region" description="Helical" evidence="1">
    <location>
        <begin position="21"/>
        <end position="42"/>
    </location>
</feature>
<dbReference type="InterPro" id="IPR012902">
    <property type="entry name" value="N_methyl_site"/>
</dbReference>
<dbReference type="Pfam" id="PF07596">
    <property type="entry name" value="SBP_bac_10"/>
    <property type="match status" value="1"/>
</dbReference>
<evidence type="ECO:0000313" key="4">
    <source>
        <dbReference type="Proteomes" id="UP000317318"/>
    </source>
</evidence>
<dbReference type="Pfam" id="PF07963">
    <property type="entry name" value="N_methyl"/>
    <property type="match status" value="1"/>
</dbReference>
<gene>
    <name evidence="3" type="primary">xcpT_8</name>
    <name evidence="3" type="ORF">Pan189_19280</name>
</gene>
<dbReference type="KEGG" id="svp:Pan189_19280"/>
<keyword evidence="1" id="KW-0472">Membrane</keyword>